<evidence type="ECO:0000259" key="3">
    <source>
        <dbReference type="PROSITE" id="PS50263"/>
    </source>
</evidence>
<comment type="caution">
    <text evidence="4">The sequence shown here is derived from an EMBL/GenBank/DDBJ whole genome shotgun (WGS) entry which is preliminary data.</text>
</comment>
<reference evidence="4 5" key="1">
    <citation type="journal article" date="2014" name="Antonie Van Leeuwenhoek">
        <title>Hyphomonas beringensis sp. nov. and Hyphomonas chukchiensis sp. nov., isolated from surface seawater of the Bering Sea and Chukchi Sea.</title>
        <authorList>
            <person name="Li C."/>
            <person name="Lai Q."/>
            <person name="Li G."/>
            <person name="Dong C."/>
            <person name="Wang J."/>
            <person name="Liao Y."/>
            <person name="Shao Z."/>
        </authorList>
    </citation>
    <scope>NUCLEOTIDE SEQUENCE [LARGE SCALE GENOMIC DNA]</scope>
    <source>
        <strain evidence="4 5">25B14_1</strain>
    </source>
</reference>
<comment type="similarity">
    <text evidence="2">Belongs to the carbon-nitrogen hydrolase superfamily.</text>
</comment>
<evidence type="ECO:0000256" key="1">
    <source>
        <dbReference type="ARBA" id="ARBA00022801"/>
    </source>
</evidence>
<dbReference type="RefSeq" id="WP_034791771.1">
    <property type="nucleotide sequence ID" value="NZ_AWFF01000024.1"/>
</dbReference>
<dbReference type="Pfam" id="PF00795">
    <property type="entry name" value="CN_hydrolase"/>
    <property type="match status" value="1"/>
</dbReference>
<dbReference type="CDD" id="cd07573">
    <property type="entry name" value="CPA"/>
    <property type="match status" value="1"/>
</dbReference>
<dbReference type="InterPro" id="IPR050345">
    <property type="entry name" value="Aliph_Amidase/BUP"/>
</dbReference>
<name>A0A062UF78_9PROT</name>
<sequence length="279" mass="31243">MRKLTLAAIQFTPSDDVQENIDRVADYVRDAAGKGADVVLPPELFCGYYFCKTQEEEHFARAYPWNEHPAVIQLAELAAELGVVIPVSIYEKDGPLYYNSLVMLDADGTALGVYRKSHIPDGPGYQEKYYFRPGDTGFRVWDTMKGRIGVGICWDQWFPEAARSMALMGADALLYPTAIGSEPQDTSLDTAARWRRAMQGHAVSNTIPVVAANRVGNEEGQIFYGTSFIADQTGEIVTDFDRAEQGVLLAEFDLDEIERERAAWGFFRDRRTDLYDGLV</sequence>
<gene>
    <name evidence="4" type="ORF">HY29_08790</name>
</gene>
<dbReference type="PROSITE" id="PS50263">
    <property type="entry name" value="CN_HYDROLASE"/>
    <property type="match status" value="1"/>
</dbReference>
<evidence type="ECO:0000256" key="2">
    <source>
        <dbReference type="ARBA" id="ARBA00034122"/>
    </source>
</evidence>
<dbReference type="Proteomes" id="UP000027037">
    <property type="component" value="Unassembled WGS sequence"/>
</dbReference>
<evidence type="ECO:0000313" key="5">
    <source>
        <dbReference type="Proteomes" id="UP000027037"/>
    </source>
</evidence>
<protein>
    <submittedName>
        <fullName evidence="4">N-carbamoylputrescine amidase</fullName>
    </submittedName>
</protein>
<dbReference type="PATRIC" id="fig|1280946.3.peg.553"/>
<dbReference type="InterPro" id="IPR003010">
    <property type="entry name" value="C-N_Hydrolase"/>
</dbReference>
<accession>A0A062UF78</accession>
<dbReference type="Gene3D" id="3.60.110.10">
    <property type="entry name" value="Carbon-nitrogen hydrolase"/>
    <property type="match status" value="1"/>
</dbReference>
<feature type="domain" description="CN hydrolase" evidence="3">
    <location>
        <begin position="4"/>
        <end position="254"/>
    </location>
</feature>
<organism evidence="4 5">
    <name type="scientific">Hyphomonas beringensis</name>
    <dbReference type="NCBI Taxonomy" id="1280946"/>
    <lineage>
        <taxon>Bacteria</taxon>
        <taxon>Pseudomonadati</taxon>
        <taxon>Pseudomonadota</taxon>
        <taxon>Alphaproteobacteria</taxon>
        <taxon>Hyphomonadales</taxon>
        <taxon>Hyphomonadaceae</taxon>
        <taxon>Hyphomonas</taxon>
    </lineage>
</organism>
<dbReference type="STRING" id="1280946.HY29_08790"/>
<dbReference type="InterPro" id="IPR017755">
    <property type="entry name" value="N-carbamoylputrescine_amidase"/>
</dbReference>
<dbReference type="EMBL" id="AWFF01000024">
    <property type="protein sequence ID" value="KCZ56378.1"/>
    <property type="molecule type" value="Genomic_DNA"/>
</dbReference>
<dbReference type="InterPro" id="IPR036526">
    <property type="entry name" value="C-N_Hydrolase_sf"/>
</dbReference>
<dbReference type="NCBIfam" id="TIGR03381">
    <property type="entry name" value="agmatine_aguB"/>
    <property type="match status" value="1"/>
</dbReference>
<dbReference type="GO" id="GO:0050126">
    <property type="term" value="F:N-carbamoylputrescine amidase activity"/>
    <property type="evidence" value="ECO:0007669"/>
    <property type="project" value="InterPro"/>
</dbReference>
<keyword evidence="5" id="KW-1185">Reference proteome</keyword>
<dbReference type="OrthoDB" id="9803803at2"/>
<evidence type="ECO:0000313" key="4">
    <source>
        <dbReference type="EMBL" id="KCZ56378.1"/>
    </source>
</evidence>
<dbReference type="eggNOG" id="COG0388">
    <property type="taxonomic scope" value="Bacteria"/>
</dbReference>
<dbReference type="PANTHER" id="PTHR43674">
    <property type="entry name" value="NITRILASE C965.09-RELATED"/>
    <property type="match status" value="1"/>
</dbReference>
<dbReference type="AlphaFoldDB" id="A0A062UF78"/>
<keyword evidence="1" id="KW-0378">Hydrolase</keyword>
<dbReference type="PANTHER" id="PTHR43674:SF2">
    <property type="entry name" value="BETA-UREIDOPROPIONASE"/>
    <property type="match status" value="1"/>
</dbReference>
<dbReference type="GO" id="GO:0033388">
    <property type="term" value="P:putrescine biosynthetic process from arginine"/>
    <property type="evidence" value="ECO:0007669"/>
    <property type="project" value="TreeGrafter"/>
</dbReference>
<dbReference type="SUPFAM" id="SSF56317">
    <property type="entry name" value="Carbon-nitrogen hydrolase"/>
    <property type="match status" value="1"/>
</dbReference>
<proteinExistence type="inferred from homology"/>